<evidence type="ECO:0000259" key="2">
    <source>
        <dbReference type="Pfam" id="PF13524"/>
    </source>
</evidence>
<name>A0ABS6BHL9_9SPHN</name>
<dbReference type="CDD" id="cd02440">
    <property type="entry name" value="AdoMet_MTases"/>
    <property type="match status" value="1"/>
</dbReference>
<reference evidence="3 4" key="1">
    <citation type="submission" date="2021-06" db="EMBL/GenBank/DDBJ databases">
        <title>Sphingomonas sp. XMGL2, whole genome shotgun sequencing project.</title>
        <authorList>
            <person name="Zhao G."/>
            <person name="Shen L."/>
        </authorList>
    </citation>
    <scope>NUCLEOTIDE SEQUENCE [LARGE SCALE GENOMIC DNA]</scope>
    <source>
        <strain evidence="3 4">XMGL2</strain>
    </source>
</reference>
<feature type="domain" description="Spore protein YkvP/CgeB glycosyl transferase-like" evidence="2">
    <location>
        <begin position="402"/>
        <end position="531"/>
    </location>
</feature>
<dbReference type="InterPro" id="IPR055259">
    <property type="entry name" value="YkvP/CgeB_Glyco_trans-like"/>
</dbReference>
<dbReference type="Pfam" id="PF13489">
    <property type="entry name" value="Methyltransf_23"/>
    <property type="match status" value="1"/>
</dbReference>
<keyword evidence="1" id="KW-0808">Transferase</keyword>
<sequence>MTYFGNVNPELLRWVPLAAGRVLELGCGEGALAAAYKARNPLGHYTAVEMHGPSADHAETVVDRLLRGDFEAMSDAEITGGEPFDAIVLGDVLEHFRDADAVLARLYRLLGDDGHLVLSVPNVGHWSALYHLINGRWPSDDSGLFDRTHLRFFTLASLEDALVRAGYRTRKVRPRQFLLDRDTAQQWIGPLADVARHMGLDRQAFIQRASTLQYVVVAEKTARPAAPLVHVEIAALAPRLMDVRTRLPAEQLQSVPDLTVGYQESEARLPHLPVDAPKVLVIQRAAPRDPVAWTGTIAHAVRHGWIVVAELDDHPDLMARVHHQPDSPLKWLATAAAHAVQTSTLPLAHAIRAHNHEVAVFPNTAFALPPFPERGAGPARVFYGALNREGFSGPVAASLAAAIAAHPDTEFTVVHDRRFFEMLPTERKRFLPAQPYDAYLEAMAACDIVLMPLEGLEAETFKSDIKYVEAASQGVAAIASPAVYAESIRDGETGLIAQTLADWAPLLTGLLDDPARRRALARAAWEGVRDARMFADQAQARADWYARLWERREELHAALVARLPALPHRFGEG</sequence>
<gene>
    <name evidence="3" type="ORF">KOF26_04290</name>
</gene>
<protein>
    <submittedName>
        <fullName evidence="3">Methyltransferase domain-containing protein</fullName>
    </submittedName>
</protein>
<dbReference type="PANTHER" id="PTHR43861:SF3">
    <property type="entry name" value="PUTATIVE (AFU_ORTHOLOGUE AFUA_2G14390)-RELATED"/>
    <property type="match status" value="1"/>
</dbReference>
<comment type="caution">
    <text evidence="3">The sequence shown here is derived from an EMBL/GenBank/DDBJ whole genome shotgun (WGS) entry which is preliminary data.</text>
</comment>
<evidence type="ECO:0000313" key="3">
    <source>
        <dbReference type="EMBL" id="MBU3077077.1"/>
    </source>
</evidence>
<organism evidence="3 4">
    <name type="scientific">Sphingomonas quercus</name>
    <dbReference type="NCBI Taxonomy" id="2842451"/>
    <lineage>
        <taxon>Bacteria</taxon>
        <taxon>Pseudomonadati</taxon>
        <taxon>Pseudomonadota</taxon>
        <taxon>Alphaproteobacteria</taxon>
        <taxon>Sphingomonadales</taxon>
        <taxon>Sphingomonadaceae</taxon>
        <taxon>Sphingomonas</taxon>
    </lineage>
</organism>
<keyword evidence="4" id="KW-1185">Reference proteome</keyword>
<evidence type="ECO:0000256" key="1">
    <source>
        <dbReference type="ARBA" id="ARBA00022679"/>
    </source>
</evidence>
<dbReference type="GO" id="GO:0032259">
    <property type="term" value="P:methylation"/>
    <property type="evidence" value="ECO:0007669"/>
    <property type="project" value="UniProtKB-KW"/>
</dbReference>
<dbReference type="EMBL" id="JAHKRT010000002">
    <property type="protein sequence ID" value="MBU3077077.1"/>
    <property type="molecule type" value="Genomic_DNA"/>
</dbReference>
<dbReference type="PANTHER" id="PTHR43861">
    <property type="entry name" value="TRANS-ACONITATE 2-METHYLTRANSFERASE-RELATED"/>
    <property type="match status" value="1"/>
</dbReference>
<evidence type="ECO:0000313" key="4">
    <source>
        <dbReference type="Proteomes" id="UP000776276"/>
    </source>
</evidence>
<dbReference type="RefSeq" id="WP_216320653.1">
    <property type="nucleotide sequence ID" value="NZ_JAHKRT010000002.1"/>
</dbReference>
<accession>A0ABS6BHL9</accession>
<keyword evidence="3" id="KW-0489">Methyltransferase</keyword>
<dbReference type="Proteomes" id="UP000776276">
    <property type="component" value="Unassembled WGS sequence"/>
</dbReference>
<proteinExistence type="predicted"/>
<dbReference type="GO" id="GO:0008168">
    <property type="term" value="F:methyltransferase activity"/>
    <property type="evidence" value="ECO:0007669"/>
    <property type="project" value="UniProtKB-KW"/>
</dbReference>
<dbReference type="Pfam" id="PF13524">
    <property type="entry name" value="Glyco_trans_1_2"/>
    <property type="match status" value="1"/>
</dbReference>